<evidence type="ECO:0000256" key="1">
    <source>
        <dbReference type="SAM" id="SignalP"/>
    </source>
</evidence>
<proteinExistence type="predicted"/>
<name>A0ABU0IWJ6_9CAUL</name>
<reference evidence="2 3" key="1">
    <citation type="submission" date="2023-07" db="EMBL/GenBank/DDBJ databases">
        <title>Genomic Encyclopedia of Type Strains, Phase IV (KMG-IV): sequencing the most valuable type-strain genomes for metagenomic binning, comparative biology and taxonomic classification.</title>
        <authorList>
            <person name="Goeker M."/>
        </authorList>
    </citation>
    <scope>NUCLEOTIDE SEQUENCE [LARGE SCALE GENOMIC DNA]</scope>
    <source>
        <strain evidence="2 3">DSM 18695</strain>
    </source>
</reference>
<keyword evidence="3" id="KW-1185">Reference proteome</keyword>
<dbReference type="EMBL" id="JAUSVS010000011">
    <property type="protein sequence ID" value="MDQ0466384.1"/>
    <property type="molecule type" value="Genomic_DNA"/>
</dbReference>
<organism evidence="2 3">
    <name type="scientific">Caulobacter ginsengisoli</name>
    <dbReference type="NCBI Taxonomy" id="400775"/>
    <lineage>
        <taxon>Bacteria</taxon>
        <taxon>Pseudomonadati</taxon>
        <taxon>Pseudomonadota</taxon>
        <taxon>Alphaproteobacteria</taxon>
        <taxon>Caulobacterales</taxon>
        <taxon>Caulobacteraceae</taxon>
        <taxon>Caulobacter</taxon>
    </lineage>
</organism>
<sequence length="180" mass="19084">MNRLHRLAALALAAALALPHAALAAPGDSECIWRNLQGDGLNAYLAAAESNSATPNPTDFISIEQLSTALDTCKIADKDVGAAGGAFGAFTQRKVAESALLKSSGASPTVLDKAWKRIDPALARQVGVAIAQSKFDPAAQKQLEQAVAQFQADFTQPLEEKMAARYVLARADQEYLETLF</sequence>
<keyword evidence="1" id="KW-0732">Signal</keyword>
<feature type="signal peptide" evidence="1">
    <location>
        <begin position="1"/>
        <end position="24"/>
    </location>
</feature>
<comment type="caution">
    <text evidence="2">The sequence shown here is derived from an EMBL/GenBank/DDBJ whole genome shotgun (WGS) entry which is preliminary data.</text>
</comment>
<accession>A0ABU0IWJ6</accession>
<dbReference type="Proteomes" id="UP001228905">
    <property type="component" value="Unassembled WGS sequence"/>
</dbReference>
<dbReference type="RefSeq" id="WP_307352447.1">
    <property type="nucleotide sequence ID" value="NZ_JAUSVS010000011.1"/>
</dbReference>
<protein>
    <submittedName>
        <fullName evidence="2">Uncharacterized protein</fullName>
    </submittedName>
</protein>
<gene>
    <name evidence="2" type="ORF">QO010_004177</name>
</gene>
<evidence type="ECO:0000313" key="3">
    <source>
        <dbReference type="Proteomes" id="UP001228905"/>
    </source>
</evidence>
<feature type="chain" id="PRO_5046864281" evidence="1">
    <location>
        <begin position="25"/>
        <end position="180"/>
    </location>
</feature>
<evidence type="ECO:0000313" key="2">
    <source>
        <dbReference type="EMBL" id="MDQ0466384.1"/>
    </source>
</evidence>